<sequence length="89" mass="10173">MVLPDGWYGRPFDSLFSLTLAEDTANGLRIELEGGRQLIFQGDLDIVKTGFEKFPALKLDRYRSFSWWPHDGISEERKFGNSGPVFFVS</sequence>
<organism evidence="1 2">
    <name type="scientific">Paeniglutamicibacter sulfureus</name>
    <dbReference type="NCBI Taxonomy" id="43666"/>
    <lineage>
        <taxon>Bacteria</taxon>
        <taxon>Bacillati</taxon>
        <taxon>Actinomycetota</taxon>
        <taxon>Actinomycetes</taxon>
        <taxon>Micrococcales</taxon>
        <taxon>Micrococcaceae</taxon>
        <taxon>Paeniglutamicibacter</taxon>
    </lineage>
</organism>
<reference evidence="1 2" key="1">
    <citation type="submission" date="2023-07" db="EMBL/GenBank/DDBJ databases">
        <title>Sequencing the genomes of 1000 actinobacteria strains.</title>
        <authorList>
            <person name="Klenk H.-P."/>
        </authorList>
    </citation>
    <scope>NUCLEOTIDE SEQUENCE [LARGE SCALE GENOMIC DNA]</scope>
    <source>
        <strain evidence="1 2">DSM 20167</strain>
    </source>
</reference>
<proteinExistence type="predicted"/>
<name>A0ABU2BDD8_9MICC</name>
<dbReference type="RefSeq" id="WP_310287610.1">
    <property type="nucleotide sequence ID" value="NZ_BAAAWO010000001.1"/>
</dbReference>
<evidence type="ECO:0000313" key="2">
    <source>
        <dbReference type="Proteomes" id="UP001183817"/>
    </source>
</evidence>
<comment type="caution">
    <text evidence="1">The sequence shown here is derived from an EMBL/GenBank/DDBJ whole genome shotgun (WGS) entry which is preliminary data.</text>
</comment>
<gene>
    <name evidence="1" type="ORF">J2S64_000351</name>
</gene>
<keyword evidence="2" id="KW-1185">Reference proteome</keyword>
<dbReference type="EMBL" id="JAVDYI010000001">
    <property type="protein sequence ID" value="MDR7356660.1"/>
    <property type="molecule type" value="Genomic_DNA"/>
</dbReference>
<accession>A0ABU2BDD8</accession>
<protein>
    <submittedName>
        <fullName evidence="1">Uncharacterized protein</fullName>
    </submittedName>
</protein>
<evidence type="ECO:0000313" key="1">
    <source>
        <dbReference type="EMBL" id="MDR7356660.1"/>
    </source>
</evidence>
<dbReference type="Proteomes" id="UP001183817">
    <property type="component" value="Unassembled WGS sequence"/>
</dbReference>